<evidence type="ECO:0000313" key="2">
    <source>
        <dbReference type="Proteomes" id="UP000240239"/>
    </source>
</evidence>
<dbReference type="Proteomes" id="UP000240239">
    <property type="component" value="Segment"/>
</dbReference>
<name>A0A2H4P9G3_9CAUD</name>
<dbReference type="EMBL" id="MG198780">
    <property type="protein sequence ID" value="ATW58872.1"/>
    <property type="molecule type" value="Genomic_DNA"/>
</dbReference>
<reference evidence="1 2" key="1">
    <citation type="submission" date="2017-10" db="EMBL/GenBank/DDBJ databases">
        <authorList>
            <person name="Monti D.L."/>
            <person name="McPhail C.W."/>
            <person name="Foksinska A.M."/>
            <person name="Opsteen S.A."/>
            <person name="Casey K.N."/>
            <person name="Ali S.Y."/>
            <person name="Nguyen D.C."/>
            <person name="Vale K."/>
            <person name="Baghaei N."/>
            <person name="Pratt M.C."/>
            <person name="Page E.F."/>
            <person name="Gosain A.J."/>
            <person name="Castillo S.J."/>
            <person name="Mallepalli N.R."/>
            <person name="Thompson A.L."/>
            <person name="Presedo N.A."/>
            <person name="Murrell A.C."/>
            <person name="Sahawneh K.J."/>
            <person name="Saleeby D.P."/>
            <person name="Stoner T.H."/>
            <person name="Garlena R.A."/>
            <person name="Russell D.A."/>
            <person name="Pope W.H."/>
            <person name="Jacobs-Sera D."/>
            <person name="Hatfull G.F."/>
        </authorList>
    </citation>
    <scope>NUCLEOTIDE SEQUENCE [LARGE SCALE GENOMIC DNA]</scope>
</reference>
<organism evidence="1 2">
    <name type="scientific">Corynebacterium phage Zion</name>
    <dbReference type="NCBI Taxonomy" id="2047871"/>
    <lineage>
        <taxon>Viruses</taxon>
        <taxon>Duplodnaviria</taxon>
        <taxon>Heunggongvirae</taxon>
        <taxon>Uroviricota</taxon>
        <taxon>Caudoviricetes</taxon>
        <taxon>Zierdtviridae</taxon>
        <taxon>Toshachvirinae</taxon>
        <taxon>Ceetrepovirus</taxon>
        <taxon>Ceetrepovirus zion</taxon>
        <taxon>Corynebacterium virus Zion</taxon>
    </lineage>
</organism>
<evidence type="ECO:0000313" key="1">
    <source>
        <dbReference type="EMBL" id="ATW58872.1"/>
    </source>
</evidence>
<accession>A0A2H4P9G3</accession>
<protein>
    <submittedName>
        <fullName evidence="1">Uncharacterized protein</fullName>
    </submittedName>
</protein>
<keyword evidence="2" id="KW-1185">Reference proteome</keyword>
<sequence>MNRDDVIDLLREAWERGEQPNLRYANLRGADLTQPATVQVPICSRCNDRLNRIKSLNRRNPNA</sequence>
<proteinExistence type="predicted"/>
<gene>
    <name evidence="1" type="ORF">SEA_ZION_80</name>
</gene>